<dbReference type="SUPFAM" id="SSF52777">
    <property type="entry name" value="CoA-dependent acyltransferases"/>
    <property type="match status" value="2"/>
</dbReference>
<evidence type="ECO:0000256" key="3">
    <source>
        <dbReference type="ARBA" id="ARBA00022553"/>
    </source>
</evidence>
<keyword evidence="3" id="KW-0597">Phosphoprotein</keyword>
<dbReference type="PROSITE" id="PS50075">
    <property type="entry name" value="CARRIER"/>
    <property type="match status" value="1"/>
</dbReference>
<dbReference type="InterPro" id="IPR000873">
    <property type="entry name" value="AMP-dep_synth/lig_dom"/>
</dbReference>
<dbReference type="InterPro" id="IPR009081">
    <property type="entry name" value="PP-bd_ACP"/>
</dbReference>
<dbReference type="Gene3D" id="2.30.38.10">
    <property type="entry name" value="Luciferase, Domain 3"/>
    <property type="match status" value="1"/>
</dbReference>
<dbReference type="PROSITE" id="PS00455">
    <property type="entry name" value="AMP_BINDING"/>
    <property type="match status" value="1"/>
</dbReference>
<dbReference type="InterPro" id="IPR036736">
    <property type="entry name" value="ACP-like_sf"/>
</dbReference>
<dbReference type="AlphaFoldDB" id="A0ABC8BT10"/>
<dbReference type="Proteomes" id="UP000192251">
    <property type="component" value="Chromosome"/>
</dbReference>
<dbReference type="GO" id="GO:0017000">
    <property type="term" value="P:antibiotic biosynthetic process"/>
    <property type="evidence" value="ECO:0007669"/>
    <property type="project" value="UniProtKB-ARBA"/>
</dbReference>
<feature type="domain" description="Carrier" evidence="5">
    <location>
        <begin position="954"/>
        <end position="1029"/>
    </location>
</feature>
<evidence type="ECO:0000256" key="1">
    <source>
        <dbReference type="ARBA" id="ARBA00001957"/>
    </source>
</evidence>
<dbReference type="Gene3D" id="3.40.50.980">
    <property type="match status" value="2"/>
</dbReference>
<proteinExistence type="predicted"/>
<dbReference type="RefSeq" id="WP_084747033.1">
    <property type="nucleotide sequence ID" value="NZ_CP020563.1"/>
</dbReference>
<dbReference type="GO" id="GO:0008610">
    <property type="term" value="P:lipid biosynthetic process"/>
    <property type="evidence" value="ECO:0007669"/>
    <property type="project" value="UniProtKB-ARBA"/>
</dbReference>
<comment type="cofactor">
    <cofactor evidence="1">
        <name>pantetheine 4'-phosphate</name>
        <dbReference type="ChEBI" id="CHEBI:47942"/>
    </cofactor>
</comment>
<evidence type="ECO:0000256" key="2">
    <source>
        <dbReference type="ARBA" id="ARBA00022450"/>
    </source>
</evidence>
<organism evidence="6 7">
    <name type="scientific">Kitasatospora albolonga</name>
    <dbReference type="NCBI Taxonomy" id="68173"/>
    <lineage>
        <taxon>Bacteria</taxon>
        <taxon>Bacillati</taxon>
        <taxon>Actinomycetota</taxon>
        <taxon>Actinomycetes</taxon>
        <taxon>Kitasatosporales</taxon>
        <taxon>Streptomycetaceae</taxon>
        <taxon>Kitasatospora</taxon>
    </lineage>
</organism>
<keyword evidence="2" id="KW-0596">Phosphopantetheine</keyword>
<dbReference type="SMART" id="SM00823">
    <property type="entry name" value="PKS_PP"/>
    <property type="match status" value="1"/>
</dbReference>
<dbReference type="InterPro" id="IPR010071">
    <property type="entry name" value="AA_adenyl_dom"/>
</dbReference>
<protein>
    <submittedName>
        <fullName evidence="6">Non-ribosomal peptide synthetase</fullName>
    </submittedName>
</protein>
<evidence type="ECO:0000313" key="6">
    <source>
        <dbReference type="EMBL" id="ARF73236.1"/>
    </source>
</evidence>
<dbReference type="NCBIfam" id="TIGR01733">
    <property type="entry name" value="AA-adenyl-dom"/>
    <property type="match status" value="1"/>
</dbReference>
<dbReference type="FunFam" id="3.40.50.12780:FF:000012">
    <property type="entry name" value="Non-ribosomal peptide synthetase"/>
    <property type="match status" value="1"/>
</dbReference>
<dbReference type="InterPro" id="IPR045851">
    <property type="entry name" value="AMP-bd_C_sf"/>
</dbReference>
<dbReference type="Gene3D" id="1.10.1200.10">
    <property type="entry name" value="ACP-like"/>
    <property type="match status" value="1"/>
</dbReference>
<dbReference type="Gene3D" id="3.30.559.30">
    <property type="entry name" value="Nonribosomal peptide synthetase, condensation domain"/>
    <property type="match status" value="1"/>
</dbReference>
<dbReference type="Gene3D" id="3.30.300.30">
    <property type="match status" value="1"/>
</dbReference>
<feature type="compositionally biased region" description="Low complexity" evidence="4">
    <location>
        <begin position="943"/>
        <end position="954"/>
    </location>
</feature>
<dbReference type="InterPro" id="IPR020845">
    <property type="entry name" value="AMP-binding_CS"/>
</dbReference>
<accession>A0ABC8BT10</accession>
<dbReference type="Pfam" id="PF13193">
    <property type="entry name" value="AMP-binding_C"/>
    <property type="match status" value="1"/>
</dbReference>
<evidence type="ECO:0000259" key="5">
    <source>
        <dbReference type="PROSITE" id="PS50075"/>
    </source>
</evidence>
<dbReference type="InterPro" id="IPR020806">
    <property type="entry name" value="PKS_PP-bd"/>
</dbReference>
<dbReference type="Gene3D" id="3.30.559.10">
    <property type="entry name" value="Chloramphenicol acetyltransferase-like domain"/>
    <property type="match status" value="1"/>
</dbReference>
<sequence>MTTPLPSRPSLPLTPAQHGMWVTEQVLTPGAAHHLALTVRFTTPPGPEVLDARCARVLARQPVLCSRIDPDGPALAPATGPAPVLRRLFCAPDEVDALLAEESTRPFDLTGGPLVRFALVTAGDGPQVLHVVVHHLVFDGTSKDVLLALLLGVDTHPGPATTPVGTAEPDAQEVSRAREFWAERWHDPAAPLLPGLSASVRDTTAPAPGAAHPFTLGPALDARLTDTAEALGTTRFELLVALWHTLLFRYGNQAPATALELSTRLPGGPERIGLYVNELPLFSHPDPDRPFADFAREVRSELRAVYGHRSVPLGRAVGGLTPRTAIAPLSVSYRRRTGWEEERAPGTYTDWIGFTHTVRNLAHLQLVDGPGGLAGSFQYRDDAFEPGAPARIIGHFRTLLDAVLTAPGATETPLAALPLLAADELEAALRTGNDLPAACPGDATVVSMFADRVAADPDAVAVVTAEGAELSYGELDAHVRVFADRLAAAGLGAGDLVGVQVTRSVGELVSVLGVLTAGAAHVPLDPGYPAERLEFVRSDAGLAALVVEGPAPEGLPAGLTVLAPDAGEGPVPGGSRASGPAAGDPAYVIYTSGSTGRPKGVEIPHRALANLLATMADHIGADPGDRWLGLTSLSFDISTVELLLPLTTGARVVLVPEEQQRDGSALVKLIDTHEVTHVQATPSSWRLMLAAGLHHPGLVAIAGGEALPGPLADELGAACGRLVNVYGPTETTVWSTLAHLTTGTPVTIGRPLAATRAYVLDEHGTPVPDFIPGELHLGGTGVAHGYRGRPGLTAQRFVPDPWGPPGSRLYRTGDLVRRLPDGRLEFAGRLDSQVKLRGHRIELGEIEARLVGHDRVSQAVVVLDGGDGEGAGEDGARLVAYVVGAGSPPAQAPAAEELREHLARVLPAAMVPAVWVPLPELPLTPNGKVDRARLPEPPRVRPEAPGAYAGPGATAEDGVDAVVREIWQEVLRLDDIGPDEDLFDLGGHSLTITAIAARIRKRLGVEVPLDVFFDTPTLAGVSDAVNGLQQTASSAASSTEEREERR</sequence>
<evidence type="ECO:0000256" key="4">
    <source>
        <dbReference type="SAM" id="MobiDB-lite"/>
    </source>
</evidence>
<dbReference type="PANTHER" id="PTHR45527">
    <property type="entry name" value="NONRIBOSOMAL PEPTIDE SYNTHETASE"/>
    <property type="match status" value="1"/>
</dbReference>
<dbReference type="Pfam" id="PF00550">
    <property type="entry name" value="PP-binding"/>
    <property type="match status" value="1"/>
</dbReference>
<dbReference type="InterPro" id="IPR023213">
    <property type="entry name" value="CAT-like_dom_sf"/>
</dbReference>
<name>A0ABC8BT10_9ACTN</name>
<dbReference type="Pfam" id="PF00501">
    <property type="entry name" value="AMP-binding"/>
    <property type="match status" value="1"/>
</dbReference>
<feature type="region of interest" description="Disordered" evidence="4">
    <location>
        <begin position="927"/>
        <end position="954"/>
    </location>
</feature>
<dbReference type="FunFam" id="2.30.38.10:FF:000001">
    <property type="entry name" value="Non-ribosomal peptide synthetase PvdI"/>
    <property type="match status" value="1"/>
</dbReference>
<dbReference type="SUPFAM" id="SSF47336">
    <property type="entry name" value="ACP-like"/>
    <property type="match status" value="1"/>
</dbReference>
<dbReference type="InterPro" id="IPR001242">
    <property type="entry name" value="Condensation_dom"/>
</dbReference>
<dbReference type="InterPro" id="IPR006162">
    <property type="entry name" value="Ppantetheine_attach_site"/>
</dbReference>
<dbReference type="InterPro" id="IPR025110">
    <property type="entry name" value="AMP-bd_C"/>
</dbReference>
<feature type="compositionally biased region" description="Basic and acidic residues" evidence="4">
    <location>
        <begin position="928"/>
        <end position="942"/>
    </location>
</feature>
<dbReference type="KEGG" id="kab:B7C62_13885"/>
<evidence type="ECO:0000313" key="7">
    <source>
        <dbReference type="Proteomes" id="UP000192251"/>
    </source>
</evidence>
<reference evidence="6 7" key="1">
    <citation type="submission" date="2017-04" db="EMBL/GenBank/DDBJ databases">
        <title>The complete genome sequence of Streptomyces albolongus YIM 101047, the producer of novel bafilomycins and novel odoriferous sesquiterpenoids.</title>
        <authorList>
            <person name="Yin M."/>
            <person name="Jiang Y."/>
        </authorList>
    </citation>
    <scope>NUCLEOTIDE SEQUENCE [LARGE SCALE GENOMIC DNA]</scope>
    <source>
        <strain evidence="6 7">YIM 101047</strain>
    </source>
</reference>
<dbReference type="Pfam" id="PF00668">
    <property type="entry name" value="Condensation"/>
    <property type="match status" value="1"/>
</dbReference>
<dbReference type="PROSITE" id="PS00012">
    <property type="entry name" value="PHOSPHOPANTETHEINE"/>
    <property type="match status" value="1"/>
</dbReference>
<dbReference type="PANTHER" id="PTHR45527:SF1">
    <property type="entry name" value="FATTY ACID SYNTHASE"/>
    <property type="match status" value="1"/>
</dbReference>
<dbReference type="SUPFAM" id="SSF56801">
    <property type="entry name" value="Acetyl-CoA synthetase-like"/>
    <property type="match status" value="1"/>
</dbReference>
<gene>
    <name evidence="6" type="ORF">B7C62_13885</name>
</gene>
<keyword evidence="7" id="KW-1185">Reference proteome</keyword>
<dbReference type="EMBL" id="CP020563">
    <property type="protein sequence ID" value="ARF73236.1"/>
    <property type="molecule type" value="Genomic_DNA"/>
</dbReference>